<accession>A0A2L0X1B6</accession>
<evidence type="ECO:0000256" key="1">
    <source>
        <dbReference type="ARBA" id="ARBA00006547"/>
    </source>
</evidence>
<dbReference type="Gene3D" id="3.30.2140.10">
    <property type="entry name" value="Arylamine N-acetyltransferase"/>
    <property type="match status" value="1"/>
</dbReference>
<dbReference type="InterPro" id="IPR001447">
    <property type="entry name" value="Arylamine_N-AcTrfase"/>
</dbReference>
<dbReference type="EMBL" id="CP037901">
    <property type="protein sequence ID" value="QBP12673.1"/>
    <property type="molecule type" value="Genomic_DNA"/>
</dbReference>
<dbReference type="GO" id="GO:0016407">
    <property type="term" value="F:acetyltransferase activity"/>
    <property type="evidence" value="ECO:0007669"/>
    <property type="project" value="InterPro"/>
</dbReference>
<dbReference type="RefSeq" id="WP_017515094.1">
    <property type="nucleotide sequence ID" value="NZ_CP026544.1"/>
</dbReference>
<dbReference type="InterPro" id="IPR038765">
    <property type="entry name" value="Papain-like_cys_pep_sf"/>
</dbReference>
<dbReference type="Gene3D" id="2.40.128.150">
    <property type="entry name" value="Cysteine proteinases"/>
    <property type="match status" value="1"/>
</dbReference>
<dbReference type="SUPFAM" id="SSF54001">
    <property type="entry name" value="Cysteine proteinases"/>
    <property type="match status" value="1"/>
</dbReference>
<dbReference type="PRINTS" id="PR01543">
    <property type="entry name" value="ANATRNSFRASE"/>
</dbReference>
<evidence type="ECO:0000313" key="3">
    <source>
        <dbReference type="EMBL" id="QBP12673.1"/>
    </source>
</evidence>
<sequence length="292" mass="31485">MLAADEIPALHPDQLAAWLRRLGIAAVPDAPALPLLNTLIAAQLAHIPFENLDALLGRRVSIDLPSVFEKLVAQGRGGYCFEQNTLLCAGLKALGYAVTPLAARVRWHVPEATPTGLSHMLLRVEVAHESYIADVGFGGPTPDRALSLSLPPDENTPYRLQPSPANALTGTGFHCLDLTVPDVSDDASGWQPIYRFDLTPQPWIDFIARNWYVSTHPDSHFTRTLMAARTDGDTRLALANGNLSERSPDGSVRKTALASADAVIDTLATRFQIRLDPALRAALAARLPAVLG</sequence>
<dbReference type="OrthoDB" id="7181050at2"/>
<dbReference type="Pfam" id="PF00797">
    <property type="entry name" value="Acetyltransf_2"/>
    <property type="match status" value="1"/>
</dbReference>
<evidence type="ECO:0000256" key="2">
    <source>
        <dbReference type="RuleBase" id="RU003452"/>
    </source>
</evidence>
<proteinExistence type="inferred from homology"/>
<organism evidence="3 4">
    <name type="scientific">Cupriavidus metallidurans</name>
    <dbReference type="NCBI Taxonomy" id="119219"/>
    <lineage>
        <taxon>Bacteria</taxon>
        <taxon>Pseudomonadati</taxon>
        <taxon>Pseudomonadota</taxon>
        <taxon>Betaproteobacteria</taxon>
        <taxon>Burkholderiales</taxon>
        <taxon>Burkholderiaceae</taxon>
        <taxon>Cupriavidus</taxon>
    </lineage>
</organism>
<protein>
    <submittedName>
        <fullName evidence="3">Arylamine N-acetyltransferase</fullName>
    </submittedName>
</protein>
<reference evidence="3 4" key="1">
    <citation type="submission" date="2019-03" db="EMBL/GenBank/DDBJ databases">
        <title>Comparative insights into the high quality Complete genome sequence of highly metal resistant Cupriavidus metallidurans strain BS1 isolated from a gold-copper mine.</title>
        <authorList>
            <person name="Mazhar H.S."/>
            <person name="Rensing C."/>
        </authorList>
    </citation>
    <scope>NUCLEOTIDE SEQUENCE [LARGE SCALE GENOMIC DNA]</scope>
    <source>
        <strain evidence="3 4">BS1</strain>
    </source>
</reference>
<name>A0A2L0X1B6_9BURK</name>
<dbReference type="Proteomes" id="UP000253772">
    <property type="component" value="Chromosome c2"/>
</dbReference>
<dbReference type="AlphaFoldDB" id="A0A2L0X1B6"/>
<keyword evidence="3" id="KW-0808">Transferase</keyword>
<evidence type="ECO:0000313" key="4">
    <source>
        <dbReference type="Proteomes" id="UP000253772"/>
    </source>
</evidence>
<dbReference type="PANTHER" id="PTHR11786:SF0">
    <property type="entry name" value="ARYLAMINE N-ACETYLTRANSFERASE 4-RELATED"/>
    <property type="match status" value="1"/>
</dbReference>
<comment type="similarity">
    <text evidence="1 2">Belongs to the arylamine N-acetyltransferase family.</text>
</comment>
<gene>
    <name evidence="3" type="ORF">DDF84_023600</name>
</gene>
<dbReference type="PANTHER" id="PTHR11786">
    <property type="entry name" value="N-HYDROXYARYLAMINE O-ACETYLTRANSFERASE"/>
    <property type="match status" value="1"/>
</dbReference>